<dbReference type="Gene3D" id="3.40.50.1820">
    <property type="entry name" value="alpha/beta hydrolase"/>
    <property type="match status" value="1"/>
</dbReference>
<keyword evidence="5" id="KW-0325">Glycoprotein</keyword>
<comment type="caution">
    <text evidence="9">The sequence shown here is derived from an EMBL/GenBank/DDBJ whole genome shotgun (WGS) entry which is preliminary data.</text>
</comment>
<dbReference type="GO" id="GO:0031258">
    <property type="term" value="C:lamellipodium membrane"/>
    <property type="evidence" value="ECO:0007669"/>
    <property type="project" value="UniProtKB-SubCell"/>
</dbReference>
<dbReference type="Pfam" id="PF00326">
    <property type="entry name" value="Peptidase_S9"/>
    <property type="match status" value="1"/>
</dbReference>
<gene>
    <name evidence="9" type="ORF">NDU88_001155</name>
</gene>
<keyword evidence="6" id="KW-1133">Transmembrane helix</keyword>
<dbReference type="GO" id="GO:0006508">
    <property type="term" value="P:proteolysis"/>
    <property type="evidence" value="ECO:0007669"/>
    <property type="project" value="UniProtKB-KW"/>
</dbReference>
<name>A0AAV7TGT5_PLEWA</name>
<sequence>MLRGKPGQFMCEDECWLCGQSFEYAEKSEEGSALTVKSRADCAFTGFHSVNKSFTETKSSPFSACLKMKTQQKILLGAIALTVVTILAVCIGVLVSSGENTKDGRRPFTLEDMFSTHFYYKQYYTFWISEHEYLHKSNEGNVLNHNVETGEKYTILANITFDSVNATNYQLSADIKYAYLESNYSKRWRYSYTASYHIYDVENGVLVTANRLPHNIQYIAWSPVGHKLVYVYGNNIYYKQNPEESAIQLTYNGEENKIFNGIPDWVYEEEMLGTKFALWWSPNGRFVAYVEFNDTGIPVIEYSFYGDEQYPRTITIPYPKAGTKNPTVRLFTVKTDAPRDVYLMEVPVPSVMASSEYYFVWVTWILDDRICVQWVKRIQNVSVLAICDYKRSENIWACPQNRQHIEESKTGWISVFFPSLPVFTSDGLSYYKIFSDKMGYKHIHYINNSVENAVQLTSGKWEAIYIFMVTDDAIYYSSNEFEGYPGRRNIYKINIHENPLRKTCISCNLRGKRCQYYSAKFSNSAKYYSLYCYGPGLPIFTVHRGHDNAELKILEDNRDLEAEIQKIQMPTEELKTIELNGMNVWYKMTLPPHFKKSKKYPLLIYVYGGPGSQEVQHTFAIGWRTYLASSENIIVASVDGRGTAYQGDSFMHTVYKRLGTFEVQDQMSAVKKFIDMGFIDEKRIAIWGWSYGGYVTSMVLGSGSGLFKCGMAVAPVASWEYYASIYTERYMGLPTKSDNIEQYKNSTVMSRARNFKKVDYLLIHGTADDNVHFQQAAQISKALVDAQVDFQAMWYTDKDHSISGTGRQHLYTHMTNFLKQCFLLQ</sequence>
<dbReference type="FunFam" id="3.40.50.1820:FF:000003">
    <property type="entry name" value="Dipeptidyl peptidase 4"/>
    <property type="match status" value="1"/>
</dbReference>
<protein>
    <submittedName>
        <fullName evidence="9">Uncharacterized protein</fullName>
    </submittedName>
</protein>
<evidence type="ECO:0000256" key="2">
    <source>
        <dbReference type="ARBA" id="ARBA00004485"/>
    </source>
</evidence>
<comment type="subcellular location">
    <subcellularLocation>
        <location evidence="1">Cell projection</location>
        <location evidence="1">Invadopodium membrane</location>
        <topology evidence="1">Single-pass type II membrane protein</topology>
    </subcellularLocation>
    <subcellularLocation>
        <location evidence="2">Cell projection</location>
        <location evidence="2">Lamellipodium membrane</location>
        <topology evidence="2">Single-pass type II membrane protein</topology>
    </subcellularLocation>
</comment>
<dbReference type="InterPro" id="IPR001375">
    <property type="entry name" value="Peptidase_S9_cat"/>
</dbReference>
<keyword evidence="4" id="KW-0378">Hydrolase</keyword>
<evidence type="ECO:0000313" key="10">
    <source>
        <dbReference type="Proteomes" id="UP001066276"/>
    </source>
</evidence>
<evidence type="ECO:0000256" key="3">
    <source>
        <dbReference type="ARBA" id="ARBA00022670"/>
    </source>
</evidence>
<dbReference type="PROSITE" id="PS00708">
    <property type="entry name" value="PRO_ENDOPEP_SER"/>
    <property type="match status" value="1"/>
</dbReference>
<reference evidence="9" key="1">
    <citation type="journal article" date="2022" name="bioRxiv">
        <title>Sequencing and chromosome-scale assembly of the giantPleurodeles waltlgenome.</title>
        <authorList>
            <person name="Brown T."/>
            <person name="Elewa A."/>
            <person name="Iarovenko S."/>
            <person name="Subramanian E."/>
            <person name="Araus A.J."/>
            <person name="Petzold A."/>
            <person name="Susuki M."/>
            <person name="Suzuki K.-i.T."/>
            <person name="Hayashi T."/>
            <person name="Toyoda A."/>
            <person name="Oliveira C."/>
            <person name="Osipova E."/>
            <person name="Leigh N.D."/>
            <person name="Simon A."/>
            <person name="Yun M.H."/>
        </authorList>
    </citation>
    <scope>NUCLEOTIDE SEQUENCE</scope>
    <source>
        <strain evidence="9">20211129_DDA</strain>
        <tissue evidence="9">Liver</tissue>
    </source>
</reference>
<dbReference type="InterPro" id="IPR050278">
    <property type="entry name" value="Serine_Prot_S9B/DPPIV"/>
</dbReference>
<evidence type="ECO:0000313" key="9">
    <source>
        <dbReference type="EMBL" id="KAJ1175870.1"/>
    </source>
</evidence>
<feature type="domain" description="Peptidase S9 prolyl oligopeptidase catalytic" evidence="7">
    <location>
        <begin position="622"/>
        <end position="822"/>
    </location>
</feature>
<evidence type="ECO:0000259" key="8">
    <source>
        <dbReference type="Pfam" id="PF00930"/>
    </source>
</evidence>
<keyword evidence="6" id="KW-0812">Transmembrane</keyword>
<evidence type="ECO:0000259" key="7">
    <source>
        <dbReference type="Pfam" id="PF00326"/>
    </source>
</evidence>
<feature type="domain" description="Dipeptidylpeptidase IV N-terminal" evidence="8">
    <location>
        <begin position="172"/>
        <end position="538"/>
    </location>
</feature>
<dbReference type="Gene3D" id="2.140.10.30">
    <property type="entry name" value="Dipeptidylpeptidase IV, N-terminal domain"/>
    <property type="match status" value="1"/>
</dbReference>
<keyword evidence="3" id="KW-0645">Protease</keyword>
<proteinExistence type="predicted"/>
<dbReference type="InterPro" id="IPR002471">
    <property type="entry name" value="Pept_S9_AS"/>
</dbReference>
<organism evidence="9 10">
    <name type="scientific">Pleurodeles waltl</name>
    <name type="common">Iberian ribbed newt</name>
    <dbReference type="NCBI Taxonomy" id="8319"/>
    <lineage>
        <taxon>Eukaryota</taxon>
        <taxon>Metazoa</taxon>
        <taxon>Chordata</taxon>
        <taxon>Craniata</taxon>
        <taxon>Vertebrata</taxon>
        <taxon>Euteleostomi</taxon>
        <taxon>Amphibia</taxon>
        <taxon>Batrachia</taxon>
        <taxon>Caudata</taxon>
        <taxon>Salamandroidea</taxon>
        <taxon>Salamandridae</taxon>
        <taxon>Pleurodelinae</taxon>
        <taxon>Pleurodeles</taxon>
    </lineage>
</organism>
<dbReference type="Proteomes" id="UP001066276">
    <property type="component" value="Chromosome 3_2"/>
</dbReference>
<evidence type="ECO:0000256" key="5">
    <source>
        <dbReference type="ARBA" id="ARBA00023180"/>
    </source>
</evidence>
<dbReference type="AlphaFoldDB" id="A0AAV7TGT5"/>
<accession>A0AAV7TGT5</accession>
<dbReference type="GO" id="GO:0008239">
    <property type="term" value="F:dipeptidyl-peptidase activity"/>
    <property type="evidence" value="ECO:0007669"/>
    <property type="project" value="TreeGrafter"/>
</dbReference>
<evidence type="ECO:0000256" key="6">
    <source>
        <dbReference type="SAM" id="Phobius"/>
    </source>
</evidence>
<feature type="transmembrane region" description="Helical" evidence="6">
    <location>
        <begin position="74"/>
        <end position="95"/>
    </location>
</feature>
<dbReference type="SUPFAM" id="SSF53474">
    <property type="entry name" value="alpha/beta-Hydrolases"/>
    <property type="match status" value="1"/>
</dbReference>
<evidence type="ECO:0000256" key="1">
    <source>
        <dbReference type="ARBA" id="ARBA00004341"/>
    </source>
</evidence>
<keyword evidence="10" id="KW-1185">Reference proteome</keyword>
<dbReference type="GO" id="GO:0004252">
    <property type="term" value="F:serine-type endopeptidase activity"/>
    <property type="evidence" value="ECO:0007669"/>
    <property type="project" value="InterPro"/>
</dbReference>
<evidence type="ECO:0000256" key="4">
    <source>
        <dbReference type="ARBA" id="ARBA00022801"/>
    </source>
</evidence>
<dbReference type="SUPFAM" id="SSF82171">
    <property type="entry name" value="DPP6 N-terminal domain-like"/>
    <property type="match status" value="1"/>
</dbReference>
<dbReference type="PANTHER" id="PTHR11731">
    <property type="entry name" value="PROTEASE FAMILY S9B,C DIPEPTIDYL-PEPTIDASE IV-RELATED"/>
    <property type="match status" value="1"/>
</dbReference>
<dbReference type="InterPro" id="IPR002469">
    <property type="entry name" value="Peptidase_S9B_N"/>
</dbReference>
<dbReference type="Pfam" id="PF00930">
    <property type="entry name" value="DPPIV_N"/>
    <property type="match status" value="1"/>
</dbReference>
<keyword evidence="6" id="KW-0472">Membrane</keyword>
<dbReference type="EMBL" id="JANPWB010000006">
    <property type="protein sequence ID" value="KAJ1175870.1"/>
    <property type="molecule type" value="Genomic_DNA"/>
</dbReference>
<dbReference type="PANTHER" id="PTHR11731:SF136">
    <property type="entry name" value="PROLYL ENDOPEPTIDASE FAP"/>
    <property type="match status" value="1"/>
</dbReference>
<dbReference type="InterPro" id="IPR029058">
    <property type="entry name" value="AB_hydrolase_fold"/>
</dbReference>